<keyword evidence="7" id="KW-0723">Serine/threonine-protein kinase</keyword>
<dbReference type="InterPro" id="IPR008271">
    <property type="entry name" value="Ser/Thr_kinase_AS"/>
</dbReference>
<dbReference type="PANTHER" id="PTHR43289:SF34">
    <property type="entry name" value="SERINE_THREONINE-PROTEIN KINASE YBDM-RELATED"/>
    <property type="match status" value="1"/>
</dbReference>
<reference evidence="7 8" key="1">
    <citation type="submission" date="2019-06" db="EMBL/GenBank/DDBJ databases">
        <title>Sequencing the genomes of 1000 actinobacteria strains.</title>
        <authorList>
            <person name="Klenk H.-P."/>
        </authorList>
    </citation>
    <scope>NUCLEOTIDE SEQUENCE [LARGE SCALE GENOMIC DNA]</scope>
    <source>
        <strain evidence="7 8">DSM 43186</strain>
    </source>
</reference>
<dbReference type="Proteomes" id="UP000319213">
    <property type="component" value="Unassembled WGS sequence"/>
</dbReference>
<evidence type="ECO:0000256" key="2">
    <source>
        <dbReference type="ARBA" id="ARBA00022741"/>
    </source>
</evidence>
<comment type="caution">
    <text evidence="7">The sequence shown here is derived from an EMBL/GenBank/DDBJ whole genome shotgun (WGS) entry which is preliminary data.</text>
</comment>
<dbReference type="GO" id="GO:0005524">
    <property type="term" value="F:ATP binding"/>
    <property type="evidence" value="ECO:0007669"/>
    <property type="project" value="UniProtKB-UniRule"/>
</dbReference>
<evidence type="ECO:0000259" key="6">
    <source>
        <dbReference type="PROSITE" id="PS50011"/>
    </source>
</evidence>
<gene>
    <name evidence="7" type="ORF">FHX40_4688</name>
</gene>
<dbReference type="SMART" id="SM00220">
    <property type="entry name" value="S_TKc"/>
    <property type="match status" value="1"/>
</dbReference>
<dbReference type="PROSITE" id="PS00107">
    <property type="entry name" value="PROTEIN_KINASE_ATP"/>
    <property type="match status" value="1"/>
</dbReference>
<evidence type="ECO:0000256" key="5">
    <source>
        <dbReference type="PROSITE-ProRule" id="PRU10141"/>
    </source>
</evidence>
<feature type="domain" description="Protein kinase" evidence="6">
    <location>
        <begin position="49"/>
        <end position="303"/>
    </location>
</feature>
<organism evidence="7 8">
    <name type="scientific">Thermopolyspora flexuosa</name>
    <dbReference type="NCBI Taxonomy" id="103836"/>
    <lineage>
        <taxon>Bacteria</taxon>
        <taxon>Bacillati</taxon>
        <taxon>Actinomycetota</taxon>
        <taxon>Actinomycetes</taxon>
        <taxon>Streptosporangiales</taxon>
        <taxon>Streptosporangiaceae</taxon>
        <taxon>Thermopolyspora</taxon>
    </lineage>
</organism>
<evidence type="ECO:0000256" key="3">
    <source>
        <dbReference type="ARBA" id="ARBA00022777"/>
    </source>
</evidence>
<dbReference type="PROSITE" id="PS00108">
    <property type="entry name" value="PROTEIN_KINASE_ST"/>
    <property type="match status" value="1"/>
</dbReference>
<dbReference type="GO" id="GO:0004674">
    <property type="term" value="F:protein serine/threonine kinase activity"/>
    <property type="evidence" value="ECO:0007669"/>
    <property type="project" value="UniProtKB-KW"/>
</dbReference>
<protein>
    <submittedName>
        <fullName evidence="7">Serine/threonine protein kinase</fullName>
    </submittedName>
</protein>
<dbReference type="PANTHER" id="PTHR43289">
    <property type="entry name" value="MITOGEN-ACTIVATED PROTEIN KINASE KINASE KINASE 20-RELATED"/>
    <property type="match status" value="1"/>
</dbReference>
<evidence type="ECO:0000313" key="7">
    <source>
        <dbReference type="EMBL" id="TQM72542.1"/>
    </source>
</evidence>
<keyword evidence="8" id="KW-1185">Reference proteome</keyword>
<dbReference type="InterPro" id="IPR011009">
    <property type="entry name" value="Kinase-like_dom_sf"/>
</dbReference>
<dbReference type="Pfam" id="PF00069">
    <property type="entry name" value="Pkinase"/>
    <property type="match status" value="1"/>
</dbReference>
<feature type="binding site" evidence="5">
    <location>
        <position position="76"/>
    </location>
    <ligand>
        <name>ATP</name>
        <dbReference type="ChEBI" id="CHEBI:30616"/>
    </ligand>
</feature>
<sequence>MARLECDAFVVSETTLGDAISLVSAIVMPTGVPTAVALDPGDPTELGPYRIASRLGRGGMGTVYLAEGPSGPVAIKVINPHFANDPEFRRRFRREVEAARRVRRFCTAPVLDARLDGEPLWIVTEYVAGPDLGRVLRENGPLTGSNIEALAVGVATALTAIHDAGVVHRDLKPGNVLLSPLGPRVIDFGIARALDSEDGQTSTGRILGTPDYIAPEVFTGRQAGPEADIFAWGCVMVAAMTGASPFASKTIEQAFYRVVNETPDLSGVDPSLRPIIAAALEKDPAKRPTAQQLLDALVRRPHADRAEVAGTVRLDLAAITGPTLPGTRIAPRQPEKAPWRRRLMDAAMGAGAALLAVGLVATAVSVGRALASSAPPEGEVLYQENFAQEKTGWPEDGFAGVEAGRNYTGDGRYTMRVDTFEDTKWAKAPVNAVLPDDVLVSVKLDMSKAASWSGVYCNYSKSDQDRDRLFYVLAVNDTGHAKIVRVDADGWRDLTPDVEVPEFQRSNVQLRARCARSGGEMHLQLWAGDELVAEYVDTEAEKAVGKPSLGLYLEAVRGSETRAYYDDFSITRLA</sequence>
<keyword evidence="1" id="KW-0808">Transferase</keyword>
<proteinExistence type="predicted"/>
<dbReference type="EMBL" id="VFPQ01000002">
    <property type="protein sequence ID" value="TQM72542.1"/>
    <property type="molecule type" value="Genomic_DNA"/>
</dbReference>
<dbReference type="PROSITE" id="PS50011">
    <property type="entry name" value="PROTEIN_KINASE_DOM"/>
    <property type="match status" value="1"/>
</dbReference>
<name>A0A543IPN3_9ACTN</name>
<dbReference type="CDD" id="cd14014">
    <property type="entry name" value="STKc_PknB_like"/>
    <property type="match status" value="1"/>
</dbReference>
<keyword evidence="3 7" id="KW-0418">Kinase</keyword>
<evidence type="ECO:0000256" key="1">
    <source>
        <dbReference type="ARBA" id="ARBA00022679"/>
    </source>
</evidence>
<dbReference type="SUPFAM" id="SSF56112">
    <property type="entry name" value="Protein kinase-like (PK-like)"/>
    <property type="match status" value="1"/>
</dbReference>
<keyword evidence="2 5" id="KW-0547">Nucleotide-binding</keyword>
<keyword evidence="4 5" id="KW-0067">ATP-binding</keyword>
<accession>A0A543IPN3</accession>
<evidence type="ECO:0000256" key="4">
    <source>
        <dbReference type="ARBA" id="ARBA00022840"/>
    </source>
</evidence>
<dbReference type="Gene3D" id="2.60.120.560">
    <property type="entry name" value="Exo-inulinase, domain 1"/>
    <property type="match status" value="1"/>
</dbReference>
<dbReference type="InterPro" id="IPR017441">
    <property type="entry name" value="Protein_kinase_ATP_BS"/>
</dbReference>
<dbReference type="AlphaFoldDB" id="A0A543IPN3"/>
<dbReference type="InterPro" id="IPR000719">
    <property type="entry name" value="Prot_kinase_dom"/>
</dbReference>
<dbReference type="Gene3D" id="3.30.200.20">
    <property type="entry name" value="Phosphorylase Kinase, domain 1"/>
    <property type="match status" value="1"/>
</dbReference>
<evidence type="ECO:0000313" key="8">
    <source>
        <dbReference type="Proteomes" id="UP000319213"/>
    </source>
</evidence>
<dbReference type="Gene3D" id="1.10.510.10">
    <property type="entry name" value="Transferase(Phosphotransferase) domain 1"/>
    <property type="match status" value="1"/>
</dbReference>